<dbReference type="EMBL" id="JANIBC010000014">
    <property type="protein sequence ID" value="MCQ8186201.1"/>
    <property type="molecule type" value="Genomic_DNA"/>
</dbReference>
<gene>
    <name evidence="2" type="ORF">NOG11_12505</name>
</gene>
<evidence type="ECO:0000313" key="2">
    <source>
        <dbReference type="EMBL" id="MCQ8186201.1"/>
    </source>
</evidence>
<dbReference type="PANTHER" id="PTHR30005:SF0">
    <property type="entry name" value="RETROGRADE REGULATION PROTEIN 2"/>
    <property type="match status" value="1"/>
</dbReference>
<evidence type="ECO:0000313" key="3">
    <source>
        <dbReference type="Proteomes" id="UP001142610"/>
    </source>
</evidence>
<dbReference type="Gene3D" id="3.30.420.40">
    <property type="match status" value="1"/>
</dbReference>
<organism evidence="2 3">
    <name type="scientific">Parvularcula maris</name>
    <dbReference type="NCBI Taxonomy" id="2965077"/>
    <lineage>
        <taxon>Bacteria</taxon>
        <taxon>Pseudomonadati</taxon>
        <taxon>Pseudomonadota</taxon>
        <taxon>Alphaproteobacteria</taxon>
        <taxon>Parvularculales</taxon>
        <taxon>Parvularculaceae</taxon>
        <taxon>Parvularcula</taxon>
    </lineage>
</organism>
<sequence length="345" mass="36444">MSWAAATCAERAFASRGRAVAAIDLGTNNCRLMIAKRRKSGFAVVATFSRIVRLGEGLVATGRLAEGAMDRTVDALKECAEIIARWDVASVRAVATEACRSAGNGAAFLERVRRETGLRLEVIGPAEEARLALISCSPLISRRAGRAVLFDIGGGSTEISFLEVGHDHEPELCKTISLPVGVVRVAEAHPVPFTVEAYRKVRADMAAAVREQGPRSFLAALDPANDHLIGTSGTATSLAAFHKGLKRYRRREIDGSWLGSEEIAAAAKALRSLGQEGRAETPCVGSGRADLIMPGCALLEGILEATGLRNVRVADRGLREGVVTELLAERSAARHAAAAAALSAE</sequence>
<comment type="caution">
    <text evidence="2">The sequence shown here is derived from an EMBL/GenBank/DDBJ whole genome shotgun (WGS) entry which is preliminary data.</text>
</comment>
<dbReference type="CDD" id="cd24054">
    <property type="entry name" value="ASKHA_NBD_AaPPX-GppA_MtPPX2-like"/>
    <property type="match status" value="1"/>
</dbReference>
<dbReference type="GO" id="GO:0016462">
    <property type="term" value="F:pyrophosphatase activity"/>
    <property type="evidence" value="ECO:0007669"/>
    <property type="project" value="TreeGrafter"/>
</dbReference>
<dbReference type="InterPro" id="IPR003695">
    <property type="entry name" value="Ppx_GppA_N"/>
</dbReference>
<feature type="domain" description="Ppx/GppA phosphatase N-terminal" evidence="1">
    <location>
        <begin position="34"/>
        <end position="327"/>
    </location>
</feature>
<dbReference type="RefSeq" id="WP_256620098.1">
    <property type="nucleotide sequence ID" value="NZ_JANIBC010000014.1"/>
</dbReference>
<dbReference type="PANTHER" id="PTHR30005">
    <property type="entry name" value="EXOPOLYPHOSPHATASE"/>
    <property type="match status" value="1"/>
</dbReference>
<dbReference type="Pfam" id="PF02541">
    <property type="entry name" value="Ppx-GppA"/>
    <property type="match status" value="1"/>
</dbReference>
<keyword evidence="3" id="KW-1185">Reference proteome</keyword>
<dbReference type="Gene3D" id="3.30.420.150">
    <property type="entry name" value="Exopolyphosphatase. Domain 2"/>
    <property type="match status" value="1"/>
</dbReference>
<proteinExistence type="predicted"/>
<name>A0A9X2LAL5_9PROT</name>
<evidence type="ECO:0000259" key="1">
    <source>
        <dbReference type="Pfam" id="PF02541"/>
    </source>
</evidence>
<dbReference type="InterPro" id="IPR050273">
    <property type="entry name" value="GppA/Ppx_hydrolase"/>
</dbReference>
<dbReference type="AlphaFoldDB" id="A0A9X2LAL5"/>
<accession>A0A9X2LAL5</accession>
<dbReference type="InterPro" id="IPR043129">
    <property type="entry name" value="ATPase_NBD"/>
</dbReference>
<dbReference type="SUPFAM" id="SSF53067">
    <property type="entry name" value="Actin-like ATPase domain"/>
    <property type="match status" value="2"/>
</dbReference>
<dbReference type="Proteomes" id="UP001142610">
    <property type="component" value="Unassembled WGS sequence"/>
</dbReference>
<protein>
    <submittedName>
        <fullName evidence="2">Ppx/GppA family phosphatase</fullName>
    </submittedName>
</protein>
<reference evidence="2" key="1">
    <citation type="submission" date="2022-07" db="EMBL/GenBank/DDBJ databases">
        <title>Parvularcula maris sp. nov., an algicidal bacterium isolated from seawater.</title>
        <authorList>
            <person name="Li F."/>
        </authorList>
    </citation>
    <scope>NUCLEOTIDE SEQUENCE</scope>
    <source>
        <strain evidence="2">BGMRC 0090</strain>
    </source>
</reference>